<keyword evidence="2" id="KW-1185">Reference proteome</keyword>
<dbReference type="EMBL" id="BSFI01000007">
    <property type="protein sequence ID" value="GLK68276.1"/>
    <property type="molecule type" value="Genomic_DNA"/>
</dbReference>
<dbReference type="AlphaFoldDB" id="A0A9W6MVT8"/>
<evidence type="ECO:0000313" key="2">
    <source>
        <dbReference type="Proteomes" id="UP001143372"/>
    </source>
</evidence>
<gene>
    <name evidence="1" type="ORF">GCM10008179_19140</name>
</gene>
<evidence type="ECO:0000313" key="1">
    <source>
        <dbReference type="EMBL" id="GLK68276.1"/>
    </source>
</evidence>
<protein>
    <submittedName>
        <fullName evidence="1">Uncharacterized protein</fullName>
    </submittedName>
</protein>
<accession>A0A9W6MVT8</accession>
<proteinExistence type="predicted"/>
<reference evidence="1" key="2">
    <citation type="submission" date="2023-01" db="EMBL/GenBank/DDBJ databases">
        <authorList>
            <person name="Sun Q."/>
            <person name="Evtushenko L."/>
        </authorList>
    </citation>
    <scope>NUCLEOTIDE SEQUENCE</scope>
    <source>
        <strain evidence="1">VKM B-2347</strain>
    </source>
</reference>
<dbReference type="Proteomes" id="UP001143372">
    <property type="component" value="Unassembled WGS sequence"/>
</dbReference>
<organism evidence="1 2">
    <name type="scientific">Hansschlegelia plantiphila</name>
    <dbReference type="NCBI Taxonomy" id="374655"/>
    <lineage>
        <taxon>Bacteria</taxon>
        <taxon>Pseudomonadati</taxon>
        <taxon>Pseudomonadota</taxon>
        <taxon>Alphaproteobacteria</taxon>
        <taxon>Hyphomicrobiales</taxon>
        <taxon>Methylopilaceae</taxon>
        <taxon>Hansschlegelia</taxon>
    </lineage>
</organism>
<sequence length="83" mass="8973">MLAAETKSDQRRKTTYDKAVRVDDDPLLLDVGRFGHEGSGRLGSHGRSLDLENENAQGKPCATRGVIAEDRTEINGASAAKTF</sequence>
<reference evidence="1" key="1">
    <citation type="journal article" date="2014" name="Int. J. Syst. Evol. Microbiol.">
        <title>Complete genome sequence of Corynebacterium casei LMG S-19264T (=DSM 44701T), isolated from a smear-ripened cheese.</title>
        <authorList>
            <consortium name="US DOE Joint Genome Institute (JGI-PGF)"/>
            <person name="Walter F."/>
            <person name="Albersmeier A."/>
            <person name="Kalinowski J."/>
            <person name="Ruckert C."/>
        </authorList>
    </citation>
    <scope>NUCLEOTIDE SEQUENCE</scope>
    <source>
        <strain evidence="1">VKM B-2347</strain>
    </source>
</reference>
<name>A0A9W6MVT8_9HYPH</name>
<comment type="caution">
    <text evidence="1">The sequence shown here is derived from an EMBL/GenBank/DDBJ whole genome shotgun (WGS) entry which is preliminary data.</text>
</comment>